<accession>A0ABV2C3R9</accession>
<organism evidence="2 3">
    <name type="scientific">Burkholderia sola</name>
    <dbReference type="NCBI Taxonomy" id="2843302"/>
    <lineage>
        <taxon>Bacteria</taxon>
        <taxon>Pseudomonadati</taxon>
        <taxon>Pseudomonadota</taxon>
        <taxon>Betaproteobacteria</taxon>
        <taxon>Burkholderiales</taxon>
        <taxon>Burkholderiaceae</taxon>
        <taxon>Burkholderia</taxon>
        <taxon>Burkholderia cepacia complex</taxon>
    </lineage>
</organism>
<dbReference type="EMBL" id="JBEWCH010000002">
    <property type="protein sequence ID" value="MET1473755.1"/>
    <property type="molecule type" value="Genomic_DNA"/>
</dbReference>
<proteinExistence type="predicted"/>
<feature type="region of interest" description="Disordered" evidence="1">
    <location>
        <begin position="53"/>
        <end position="92"/>
    </location>
</feature>
<evidence type="ECO:0000256" key="1">
    <source>
        <dbReference type="SAM" id="MobiDB-lite"/>
    </source>
</evidence>
<sequence length="127" mass="14236">MPVFLHRVQHDASTIVRITDQSFAEMMAVRTNVVPLASIGEDRTSRYRRPCAHAHADRIRVQESADPARMTGKQPDPPRTGRGEMACRRMPVGRKRDVRAAMSRITAIAACGPRRVMIDHFSTPFAV</sequence>
<keyword evidence="3" id="KW-1185">Reference proteome</keyword>
<feature type="compositionally biased region" description="Basic and acidic residues" evidence="1">
    <location>
        <begin position="54"/>
        <end position="63"/>
    </location>
</feature>
<protein>
    <submittedName>
        <fullName evidence="2">Uncharacterized protein</fullName>
    </submittedName>
</protein>
<gene>
    <name evidence="2" type="ORF">ABXL37_05805</name>
</gene>
<dbReference type="RefSeq" id="WP_160300535.1">
    <property type="nucleotide sequence ID" value="NZ_JBEWCH010000002.1"/>
</dbReference>
<evidence type="ECO:0000313" key="2">
    <source>
        <dbReference type="EMBL" id="MET1473755.1"/>
    </source>
</evidence>
<evidence type="ECO:0000313" key="3">
    <source>
        <dbReference type="Proteomes" id="UP001548587"/>
    </source>
</evidence>
<name>A0ABV2C3R9_9BURK</name>
<dbReference type="Proteomes" id="UP001548587">
    <property type="component" value="Unassembled WGS sequence"/>
</dbReference>
<comment type="caution">
    <text evidence="2">The sequence shown here is derived from an EMBL/GenBank/DDBJ whole genome shotgun (WGS) entry which is preliminary data.</text>
</comment>
<reference evidence="2 3" key="1">
    <citation type="submission" date="2024-06" db="EMBL/GenBank/DDBJ databases">
        <title>Burkholderia sola in Mexico.</title>
        <authorList>
            <person name="Estrada P."/>
        </authorList>
    </citation>
    <scope>NUCLEOTIDE SEQUENCE [LARGE SCALE GENOMIC DNA]</scope>
    <source>
        <strain evidence="2 3">CpTa8-5</strain>
    </source>
</reference>